<evidence type="ECO:0000313" key="4">
    <source>
        <dbReference type="Proteomes" id="UP000825228"/>
    </source>
</evidence>
<name>A0ABS7P238_9NOCA</name>
<dbReference type="PANTHER" id="PTHR31460">
    <property type="match status" value="1"/>
</dbReference>
<feature type="region of interest" description="Disordered" evidence="1">
    <location>
        <begin position="22"/>
        <end position="60"/>
    </location>
</feature>
<proteinExistence type="predicted"/>
<organism evidence="3 4">
    <name type="scientific">Rhodococcoides corynebacterioides</name>
    <dbReference type="NCBI Taxonomy" id="53972"/>
    <lineage>
        <taxon>Bacteria</taxon>
        <taxon>Bacillati</taxon>
        <taxon>Actinomycetota</taxon>
        <taxon>Actinomycetes</taxon>
        <taxon>Mycobacteriales</taxon>
        <taxon>Nocardiaceae</taxon>
        <taxon>Rhodococcoides</taxon>
    </lineage>
</organism>
<dbReference type="SUPFAM" id="SSF63829">
    <property type="entry name" value="Calcium-dependent phosphotriesterase"/>
    <property type="match status" value="1"/>
</dbReference>
<dbReference type="InterPro" id="IPR053224">
    <property type="entry name" value="Sensory_adhesion_molecule"/>
</dbReference>
<feature type="signal peptide" evidence="2">
    <location>
        <begin position="1"/>
        <end position="25"/>
    </location>
</feature>
<dbReference type="RefSeq" id="WP_222683801.1">
    <property type="nucleotide sequence ID" value="NZ_JABUBT010000005.1"/>
</dbReference>
<keyword evidence="4" id="KW-1185">Reference proteome</keyword>
<gene>
    <name evidence="3" type="ORF">HQ603_06835</name>
</gene>
<keyword evidence="2" id="KW-0732">Signal</keyword>
<reference evidence="3 4" key="1">
    <citation type="submission" date="2020-06" db="EMBL/GenBank/DDBJ databases">
        <title>Taxonomy, biology and ecology of Rhodococcus bacteria occurring in California pistachio and other woody hosts as revealed by genome sequence analyses.</title>
        <authorList>
            <person name="Gai Y."/>
            <person name="Riely B."/>
        </authorList>
    </citation>
    <scope>NUCLEOTIDE SEQUENCE [LARGE SCALE GENOMIC DNA]</scope>
    <source>
        <strain evidence="3 4">BP-281</strain>
    </source>
</reference>
<evidence type="ECO:0000256" key="2">
    <source>
        <dbReference type="SAM" id="SignalP"/>
    </source>
</evidence>
<dbReference type="Gene3D" id="2.120.10.30">
    <property type="entry name" value="TolB, C-terminal domain"/>
    <property type="match status" value="1"/>
</dbReference>
<feature type="chain" id="PRO_5047488434" evidence="2">
    <location>
        <begin position="26"/>
        <end position="346"/>
    </location>
</feature>
<accession>A0ABS7P238</accession>
<evidence type="ECO:0000256" key="1">
    <source>
        <dbReference type="SAM" id="MobiDB-lite"/>
    </source>
</evidence>
<dbReference type="EMBL" id="JABUBU010000003">
    <property type="protein sequence ID" value="MBY6366468.1"/>
    <property type="molecule type" value="Genomic_DNA"/>
</dbReference>
<feature type="region of interest" description="Disordered" evidence="1">
    <location>
        <begin position="104"/>
        <end position="125"/>
    </location>
</feature>
<sequence length="346" mass="35577">MSRLRTPVVASVGVLALVLSGCSSSQDGEPTAEPSASAAATSASAGPSGPSSAATPSSGSASVYRLPGTGVFPEGITADDDTFWVTSTSDGAVFRGTVGDEEVRPFLAPGENGRTGAAGLDVEDGDDDETGVLVIAGGATGRVWVHDAETGALRATLTNGLGADATFLNDVVVGDDGEAYVTDSRSPVLWRVPPNAQGDGQLEPAVTFDGTPFVYGEGFNANGIVEVDDDALVIVQSSTGNLYRVDGVSREVTQVDLGGATLQNGDGLEYDDDTLYVVRNRDGLIARVDLSDDGRSGRVTGEIRDPSFAYPTTVAAVDDRLLVVNSQFDKRGGEPVEPFTVSAVPR</sequence>
<evidence type="ECO:0000313" key="3">
    <source>
        <dbReference type="EMBL" id="MBY6366468.1"/>
    </source>
</evidence>
<dbReference type="PANTHER" id="PTHR31460:SF3">
    <property type="entry name" value="MESOCENTIN"/>
    <property type="match status" value="1"/>
</dbReference>
<dbReference type="InterPro" id="IPR011042">
    <property type="entry name" value="6-blade_b-propeller_TolB-like"/>
</dbReference>
<dbReference type="PROSITE" id="PS51257">
    <property type="entry name" value="PROKAR_LIPOPROTEIN"/>
    <property type="match status" value="1"/>
</dbReference>
<protein>
    <submittedName>
        <fullName evidence="3">Superoxide dismutase</fullName>
    </submittedName>
</protein>
<comment type="caution">
    <text evidence="3">The sequence shown here is derived from an EMBL/GenBank/DDBJ whole genome shotgun (WGS) entry which is preliminary data.</text>
</comment>
<dbReference type="Proteomes" id="UP000825228">
    <property type="component" value="Unassembled WGS sequence"/>
</dbReference>